<accession>A0A482EC31</accession>
<keyword evidence="4" id="KW-0496">Mitochondrion</keyword>
<feature type="coiled-coil region" evidence="1">
    <location>
        <begin position="136"/>
        <end position="205"/>
    </location>
</feature>
<evidence type="ECO:0000256" key="2">
    <source>
        <dbReference type="SAM" id="MobiDB-lite"/>
    </source>
</evidence>
<evidence type="ECO:0000256" key="1">
    <source>
        <dbReference type="SAM" id="Coils"/>
    </source>
</evidence>
<feature type="region of interest" description="Disordered" evidence="2">
    <location>
        <begin position="63"/>
        <end position="101"/>
    </location>
</feature>
<sequence>MGFYSSMPIYFYQYNLEAEILFLLLFIVSLIFISYRLKIKIWQTLLLLLSTIVYVLANSDNDDLPNNESESSNPNVPEVSMGGTNDDESEDENIPEREKSKDLHIDFIDNPDLRNDLRDNYIIDKHIKGPYDSKRLKEAKNEYNDIINKIIKHTEDVSADNEWANNDKKVVVQHAINSVKTEENIRESVEELKRLQREINNIIVEDNISDKHDSDDDN</sequence>
<reference evidence="4" key="1">
    <citation type="submission" date="2019-03" db="EMBL/GenBank/DDBJ databases">
        <authorList>
            <person name="Zhang Y.Q."/>
        </authorList>
    </citation>
    <scope>NUCLEOTIDE SEQUENCE</scope>
    <source>
        <strain evidence="4">YMF1.03753</strain>
    </source>
</reference>
<proteinExistence type="predicted"/>
<keyword evidence="1" id="KW-0175">Coiled coil</keyword>
<organism evidence="4">
    <name type="scientific">Arthrobotrys musiformis</name>
    <dbReference type="NCBI Taxonomy" id="47236"/>
    <lineage>
        <taxon>Eukaryota</taxon>
        <taxon>Fungi</taxon>
        <taxon>Dikarya</taxon>
        <taxon>Ascomycota</taxon>
        <taxon>Pezizomycotina</taxon>
        <taxon>Orbiliomycetes</taxon>
        <taxon>Orbiliales</taxon>
        <taxon>Orbiliaceae</taxon>
        <taxon>Arthrobotrys</taxon>
    </lineage>
</organism>
<gene>
    <name evidence="4" type="primary">orf218</name>
</gene>
<feature type="transmembrane region" description="Helical" evidence="3">
    <location>
        <begin position="12"/>
        <end position="32"/>
    </location>
</feature>
<keyword evidence="3" id="KW-1133">Transmembrane helix</keyword>
<geneLocation type="mitochondrion" evidence="4"/>
<dbReference type="AlphaFoldDB" id="A0A482EC31"/>
<keyword evidence="3" id="KW-0812">Transmembrane</keyword>
<feature type="compositionally biased region" description="Low complexity" evidence="2">
    <location>
        <begin position="66"/>
        <end position="80"/>
    </location>
</feature>
<name>A0A482EC31_9PEZI</name>
<evidence type="ECO:0000256" key="3">
    <source>
        <dbReference type="SAM" id="Phobius"/>
    </source>
</evidence>
<evidence type="ECO:0000313" key="4">
    <source>
        <dbReference type="EMBL" id="QBM31595.1"/>
    </source>
</evidence>
<dbReference type="EMBL" id="MK633967">
    <property type="protein sequence ID" value="QBM31595.1"/>
    <property type="molecule type" value="Genomic_DNA"/>
</dbReference>
<keyword evidence="3" id="KW-0472">Membrane</keyword>
<protein>
    <submittedName>
        <fullName evidence="4">Uncharacterized protein</fullName>
    </submittedName>
</protein>